<feature type="transmembrane region" description="Helical" evidence="1">
    <location>
        <begin position="23"/>
        <end position="44"/>
    </location>
</feature>
<proteinExistence type="predicted"/>
<dbReference type="Pfam" id="PF13239">
    <property type="entry name" value="2TM"/>
    <property type="match status" value="1"/>
</dbReference>
<comment type="caution">
    <text evidence="3">The sequence shown here is derived from an EMBL/GenBank/DDBJ whole genome shotgun (WGS) entry which is preliminary data.</text>
</comment>
<feature type="domain" description="2TM" evidence="2">
    <location>
        <begin position="12"/>
        <end position="96"/>
    </location>
</feature>
<dbReference type="EMBL" id="JRLV01000006">
    <property type="protein sequence ID" value="KGO81999.1"/>
    <property type="molecule type" value="Genomic_DNA"/>
</dbReference>
<dbReference type="GO" id="GO:0016301">
    <property type="term" value="F:kinase activity"/>
    <property type="evidence" value="ECO:0007669"/>
    <property type="project" value="UniProtKB-KW"/>
</dbReference>
<dbReference type="AlphaFoldDB" id="A0A0A2LPX0"/>
<accession>A0A0A2LPX0</accession>
<evidence type="ECO:0000313" key="3">
    <source>
        <dbReference type="EMBL" id="KGO81999.1"/>
    </source>
</evidence>
<evidence type="ECO:0000256" key="1">
    <source>
        <dbReference type="SAM" id="Phobius"/>
    </source>
</evidence>
<evidence type="ECO:0000313" key="4">
    <source>
        <dbReference type="Proteomes" id="UP000030129"/>
    </source>
</evidence>
<evidence type="ECO:0000259" key="2">
    <source>
        <dbReference type="Pfam" id="PF13239"/>
    </source>
</evidence>
<dbReference type="STRING" id="1406840.Q763_06970"/>
<keyword evidence="1" id="KW-0812">Transmembrane</keyword>
<dbReference type="Proteomes" id="UP000030129">
    <property type="component" value="Unassembled WGS sequence"/>
</dbReference>
<reference evidence="3 4" key="1">
    <citation type="submission" date="2013-09" db="EMBL/GenBank/DDBJ databases">
        <authorList>
            <person name="Zeng Z."/>
            <person name="Chen C."/>
        </authorList>
    </citation>
    <scope>NUCLEOTIDE SEQUENCE [LARGE SCALE GENOMIC DNA]</scope>
    <source>
        <strain evidence="3 4">F44-8</strain>
    </source>
</reference>
<dbReference type="RefSeq" id="WP_035132517.1">
    <property type="nucleotide sequence ID" value="NZ_JRLV01000006.1"/>
</dbReference>
<gene>
    <name evidence="3" type="ORF">Q763_06970</name>
</gene>
<keyword evidence="1" id="KW-1133">Transmembrane helix</keyword>
<keyword evidence="4" id="KW-1185">Reference proteome</keyword>
<feature type="transmembrane region" description="Helical" evidence="1">
    <location>
        <begin position="64"/>
        <end position="81"/>
    </location>
</feature>
<sequence>MENSFQENLRLERARKRVKAIKGFYRHLVVYMCINAFILVMHYINMDPGVSFWEWHTFSTAIPWGIGLLLHGVSVFGRNVFFGSNWEERKINEIMEQNKKRKSENRWE</sequence>
<name>A0A0A2LPX0_9FLAO</name>
<keyword evidence="3" id="KW-0418">Kinase</keyword>
<dbReference type="eggNOG" id="COG2972">
    <property type="taxonomic scope" value="Bacteria"/>
</dbReference>
<protein>
    <submittedName>
        <fullName evidence="3">Histidine kinase</fullName>
    </submittedName>
</protein>
<keyword evidence="3" id="KW-0808">Transferase</keyword>
<dbReference type="InterPro" id="IPR025698">
    <property type="entry name" value="2TM_dom"/>
</dbReference>
<keyword evidence="1" id="KW-0472">Membrane</keyword>
<organism evidence="3 4">
    <name type="scientific">Flavobacterium beibuense F44-8</name>
    <dbReference type="NCBI Taxonomy" id="1406840"/>
    <lineage>
        <taxon>Bacteria</taxon>
        <taxon>Pseudomonadati</taxon>
        <taxon>Bacteroidota</taxon>
        <taxon>Flavobacteriia</taxon>
        <taxon>Flavobacteriales</taxon>
        <taxon>Flavobacteriaceae</taxon>
        <taxon>Flavobacterium</taxon>
    </lineage>
</organism>